<dbReference type="HOGENOM" id="CLU_1280266_0_0_1"/>
<dbReference type="GO" id="GO:0005768">
    <property type="term" value="C:endosome"/>
    <property type="evidence" value="ECO:0007669"/>
    <property type="project" value="TreeGrafter"/>
</dbReference>
<reference evidence="3" key="1">
    <citation type="submission" date="2003-08" db="EMBL/GenBank/DDBJ databases">
        <authorList>
            <person name="Birren B."/>
            <person name="Nusbaum C."/>
            <person name="Abebe A."/>
            <person name="Abouelleil A."/>
            <person name="Adekoya E."/>
            <person name="Ait-zahra M."/>
            <person name="Allen N."/>
            <person name="Allen T."/>
            <person name="An P."/>
            <person name="Anderson M."/>
            <person name="Anderson S."/>
            <person name="Arachchi H."/>
            <person name="Armbruster J."/>
            <person name="Bachantsang P."/>
            <person name="Baldwin J."/>
            <person name="Barry A."/>
            <person name="Bayul T."/>
            <person name="Blitshsteyn B."/>
            <person name="Bloom T."/>
            <person name="Blye J."/>
            <person name="Boguslavskiy L."/>
            <person name="Borowsky M."/>
            <person name="Boukhgalter B."/>
            <person name="Brunache A."/>
            <person name="Butler J."/>
            <person name="Calixte N."/>
            <person name="Calvo S."/>
            <person name="Camarata J."/>
            <person name="Campo K."/>
            <person name="Chang J."/>
            <person name="Cheshatsang Y."/>
            <person name="Citroen M."/>
            <person name="Collymore A."/>
            <person name="Considine T."/>
            <person name="Cook A."/>
            <person name="Cooke P."/>
            <person name="Corum B."/>
            <person name="Cuomo C."/>
            <person name="David R."/>
            <person name="Dawoe T."/>
            <person name="Degray S."/>
            <person name="Dodge S."/>
            <person name="Dooley K."/>
            <person name="Dorje P."/>
            <person name="Dorjee K."/>
            <person name="Dorris L."/>
            <person name="Duffey N."/>
            <person name="Dupes A."/>
            <person name="Elkins T."/>
            <person name="Engels R."/>
            <person name="Erickson J."/>
            <person name="Farina A."/>
            <person name="Faro S."/>
            <person name="Ferreira P."/>
            <person name="Fischer H."/>
            <person name="Fitzgerald M."/>
            <person name="Foley K."/>
            <person name="Gage D."/>
            <person name="Galagan J."/>
            <person name="Gearin G."/>
            <person name="Gnerre S."/>
            <person name="Gnirke A."/>
            <person name="Goyette A."/>
            <person name="Graham J."/>
            <person name="Grandbois E."/>
            <person name="Gyaltsen K."/>
            <person name="Hafez N."/>
            <person name="Hagopian D."/>
            <person name="Hagos B."/>
            <person name="Hall J."/>
            <person name="Hatcher B."/>
            <person name="Heller A."/>
            <person name="Higgins H."/>
            <person name="Honan T."/>
            <person name="Horn A."/>
            <person name="Houde N."/>
            <person name="Hughes L."/>
            <person name="Hulme W."/>
            <person name="Husby E."/>
            <person name="Iliev I."/>
            <person name="Jaffe D."/>
            <person name="Jones C."/>
            <person name="Kamal M."/>
            <person name="Kamat A."/>
            <person name="Kamvysselis M."/>
            <person name="Karlsson E."/>
            <person name="Kells C."/>
            <person name="Kieu A."/>
            <person name="Kisner P."/>
            <person name="Kodira C."/>
            <person name="Kulbokas E."/>
            <person name="Labutti K."/>
            <person name="Lama D."/>
            <person name="Landers T."/>
            <person name="Leger J."/>
            <person name="Levine S."/>
            <person name="Lewis D."/>
            <person name="Lewis T."/>
            <person name="Lindblad-toh K."/>
            <person name="Liu X."/>
            <person name="Lokyitsang T."/>
            <person name="Lokyitsang Y."/>
            <person name="Lucien O."/>
            <person name="Lui A."/>
            <person name="Ma L.J."/>
            <person name="Mabbitt R."/>
            <person name="Macdonald J."/>
            <person name="Maclean C."/>
            <person name="Major J."/>
            <person name="Manning J."/>
            <person name="Marabella R."/>
            <person name="Maru K."/>
            <person name="Matthews C."/>
            <person name="Mauceli E."/>
            <person name="Mccarthy M."/>
            <person name="Mcdonough S."/>
            <person name="Mcghee T."/>
            <person name="Meldrim J."/>
            <person name="Meneus L."/>
            <person name="Mesirov J."/>
            <person name="Mihalev A."/>
            <person name="Mihova T."/>
            <person name="Mikkelsen T."/>
            <person name="Mlenga V."/>
            <person name="Moru K."/>
            <person name="Mozes J."/>
            <person name="Mulrain L."/>
            <person name="Munson G."/>
            <person name="Naylor J."/>
            <person name="Newes C."/>
            <person name="Nguyen C."/>
            <person name="Nguyen N."/>
            <person name="Nguyen T."/>
            <person name="Nicol R."/>
            <person name="Nielsen C."/>
            <person name="Nizzari M."/>
            <person name="Norbu C."/>
            <person name="Norbu N."/>
            <person name="O'donnell P."/>
            <person name="Okoawo O."/>
            <person name="O'leary S."/>
            <person name="Omotosho B."/>
            <person name="O'neill K."/>
            <person name="Osman S."/>
            <person name="Parker S."/>
            <person name="Perrin D."/>
            <person name="Phunkhang P."/>
            <person name="Piqani B."/>
            <person name="Purcell S."/>
            <person name="Rachupka T."/>
            <person name="Ramasamy U."/>
            <person name="Rameau R."/>
            <person name="Ray V."/>
            <person name="Raymond C."/>
            <person name="Retta R."/>
            <person name="Richardson S."/>
            <person name="Rise C."/>
            <person name="Rodriguez J."/>
            <person name="Rogers J."/>
            <person name="Rogov P."/>
            <person name="Rutman M."/>
            <person name="Schupbach R."/>
            <person name="Seaman C."/>
            <person name="Settipalli S."/>
            <person name="Sharpe T."/>
            <person name="Sheridan J."/>
            <person name="Sherpa N."/>
            <person name="Shi J."/>
            <person name="Smirnov S."/>
            <person name="Smith C."/>
            <person name="Sougnez C."/>
            <person name="Spencer B."/>
            <person name="Stalker J."/>
            <person name="Stange-thomann N."/>
            <person name="Stavropoulos S."/>
            <person name="Stetson K."/>
            <person name="Stone C."/>
            <person name="Stone S."/>
            <person name="Stubbs M."/>
            <person name="Talamas J."/>
            <person name="Tchuinga P."/>
            <person name="Tenzing P."/>
            <person name="Tesfaye S."/>
            <person name="Theodore J."/>
            <person name="Thoulutsang Y."/>
            <person name="Topham K."/>
            <person name="Towey S."/>
            <person name="Tsamla T."/>
            <person name="Tsomo N."/>
            <person name="Vallee D."/>
            <person name="Vassiliev H."/>
            <person name="Venkataraman V."/>
            <person name="Vinson J."/>
            <person name="Vo A."/>
            <person name="Wade C."/>
            <person name="Wang S."/>
            <person name="Wangchuk T."/>
            <person name="Wangdi T."/>
            <person name="Whittaker C."/>
            <person name="Wilkinson J."/>
            <person name="Wu Y."/>
            <person name="Wyman D."/>
            <person name="Yadav S."/>
            <person name="Yang S."/>
            <person name="Yang X."/>
            <person name="Yeager S."/>
            <person name="Yee E."/>
            <person name="Young G."/>
            <person name="Zainoun J."/>
            <person name="Zembeck L."/>
            <person name="Zimmer A."/>
            <person name="Zody M."/>
            <person name="Lander E."/>
        </authorList>
    </citation>
    <scope>NUCLEOTIDE SEQUENCE [LARGE SCALE GENOMIC DNA]</scope>
</reference>
<keyword evidence="3" id="KW-1185">Reference proteome</keyword>
<protein>
    <submittedName>
        <fullName evidence="2">Uncharacterized protein</fullName>
    </submittedName>
</protein>
<organism evidence="2 3">
    <name type="scientific">Ciona savignyi</name>
    <name type="common">Pacific transparent sea squirt</name>
    <dbReference type="NCBI Taxonomy" id="51511"/>
    <lineage>
        <taxon>Eukaryota</taxon>
        <taxon>Metazoa</taxon>
        <taxon>Chordata</taxon>
        <taxon>Tunicata</taxon>
        <taxon>Ascidiacea</taxon>
        <taxon>Phlebobranchia</taxon>
        <taxon>Cionidae</taxon>
        <taxon>Ciona</taxon>
    </lineage>
</organism>
<evidence type="ECO:0000313" key="3">
    <source>
        <dbReference type="Proteomes" id="UP000007875"/>
    </source>
</evidence>
<dbReference type="PANTHER" id="PTHR14042">
    <property type="entry name" value="DOPEY-RELATED"/>
    <property type="match status" value="1"/>
</dbReference>
<dbReference type="AlphaFoldDB" id="H2Z8M5"/>
<dbReference type="GO" id="GO:0005802">
    <property type="term" value="C:trans-Golgi network"/>
    <property type="evidence" value="ECO:0007669"/>
    <property type="project" value="TreeGrafter"/>
</dbReference>
<reference evidence="2" key="3">
    <citation type="submission" date="2025-09" db="UniProtKB">
        <authorList>
            <consortium name="Ensembl"/>
        </authorList>
    </citation>
    <scope>IDENTIFICATION</scope>
</reference>
<dbReference type="GO" id="GO:0006895">
    <property type="term" value="P:Golgi to endosome transport"/>
    <property type="evidence" value="ECO:0007669"/>
    <property type="project" value="InterPro"/>
</dbReference>
<feature type="compositionally biased region" description="Basic and acidic residues" evidence="1">
    <location>
        <begin position="1"/>
        <end position="10"/>
    </location>
</feature>
<evidence type="ECO:0000256" key="1">
    <source>
        <dbReference type="SAM" id="MobiDB-lite"/>
    </source>
</evidence>
<feature type="region of interest" description="Disordered" evidence="1">
    <location>
        <begin position="1"/>
        <end position="35"/>
    </location>
</feature>
<evidence type="ECO:0000313" key="2">
    <source>
        <dbReference type="Ensembl" id="ENSCSAVP00000013937.1"/>
    </source>
</evidence>
<dbReference type="GO" id="GO:0005829">
    <property type="term" value="C:cytosol"/>
    <property type="evidence" value="ECO:0007669"/>
    <property type="project" value="GOC"/>
</dbReference>
<dbReference type="Proteomes" id="UP000007875">
    <property type="component" value="Unassembled WGS sequence"/>
</dbReference>
<dbReference type="STRING" id="51511.ENSCSAVP00000013937"/>
<dbReference type="eggNOG" id="KOG3613">
    <property type="taxonomic scope" value="Eukaryota"/>
</dbReference>
<accession>H2Z8M5</accession>
<dbReference type="Ensembl" id="ENSCSAVT00000014097.1">
    <property type="protein sequence ID" value="ENSCSAVP00000013937.1"/>
    <property type="gene ID" value="ENSCSAVG00000008173.1"/>
</dbReference>
<sequence length="205" mass="23292">MLRFENDHLQTSEPESVDPAAPSSGGGIFFSNQPNSQSGSLQEKWMTMYLSACKLLDLILCLQPHQLNHFKLFRWSFVGEPGESTDDVYADVIDSKQTVEDGETTSVQREFVPHCVRIKRLLARKTTNGGRRLAQVKPLRPLLEIKRLTSLWELQEFFNTLVEPRTMLALHGRSGGVGYSSKGPEQRSFRHIETILQNDFVEPMT</sequence>
<reference evidence="2" key="2">
    <citation type="submission" date="2025-08" db="UniProtKB">
        <authorList>
            <consortium name="Ensembl"/>
        </authorList>
    </citation>
    <scope>IDENTIFICATION</scope>
</reference>
<proteinExistence type="predicted"/>
<dbReference type="InParanoid" id="H2Z8M5"/>
<name>H2Z8M5_CIOSA</name>
<dbReference type="GeneTree" id="ENSGT00390000016421"/>
<dbReference type="InterPro" id="IPR040314">
    <property type="entry name" value="DOP1"/>
</dbReference>
<dbReference type="PANTHER" id="PTHR14042:SF24">
    <property type="entry name" value="PROTEIN DOPEY-1 HOMOLOG"/>
    <property type="match status" value="1"/>
</dbReference>